<comment type="subcellular location">
    <subcellularLocation>
        <location evidence="1">Cell membrane</location>
        <topology evidence="1">Multi-pass membrane protein</topology>
    </subcellularLocation>
</comment>
<organism evidence="9 10">
    <name type="scientific">Frischella perrara</name>
    <dbReference type="NCBI Taxonomy" id="1267021"/>
    <lineage>
        <taxon>Bacteria</taxon>
        <taxon>Pseudomonadati</taxon>
        <taxon>Pseudomonadota</taxon>
        <taxon>Gammaproteobacteria</taxon>
        <taxon>Orbales</taxon>
        <taxon>Orbaceae</taxon>
        <taxon>Frischella</taxon>
    </lineage>
</organism>
<dbReference type="Pfam" id="PF07690">
    <property type="entry name" value="MFS_1"/>
    <property type="match status" value="1"/>
</dbReference>
<dbReference type="STRING" id="1267021.FPB0191_00619"/>
<dbReference type="PANTHER" id="PTHR23521:SF2">
    <property type="entry name" value="TRANSPORTER MFS SUPERFAMILY"/>
    <property type="match status" value="1"/>
</dbReference>
<dbReference type="AlphaFoldDB" id="A0A0A7RYR1"/>
<dbReference type="KEGG" id="fpp:FPB0191_00619"/>
<dbReference type="InterPro" id="IPR011701">
    <property type="entry name" value="MFS"/>
</dbReference>
<proteinExistence type="predicted"/>
<evidence type="ECO:0000256" key="6">
    <source>
        <dbReference type="ARBA" id="ARBA00023136"/>
    </source>
</evidence>
<dbReference type="InterPro" id="IPR036259">
    <property type="entry name" value="MFS_trans_sf"/>
</dbReference>
<feature type="transmembrane region" description="Helical" evidence="7">
    <location>
        <begin position="203"/>
        <end position="225"/>
    </location>
</feature>
<dbReference type="SUPFAM" id="SSF103473">
    <property type="entry name" value="MFS general substrate transporter"/>
    <property type="match status" value="1"/>
</dbReference>
<evidence type="ECO:0000256" key="4">
    <source>
        <dbReference type="ARBA" id="ARBA00022692"/>
    </source>
</evidence>
<feature type="domain" description="Major facilitator superfamily (MFS) profile" evidence="8">
    <location>
        <begin position="7"/>
        <end position="372"/>
    </location>
</feature>
<feature type="transmembrane region" description="Helical" evidence="7">
    <location>
        <begin position="159"/>
        <end position="182"/>
    </location>
</feature>
<evidence type="ECO:0000256" key="1">
    <source>
        <dbReference type="ARBA" id="ARBA00004651"/>
    </source>
</evidence>
<reference evidence="9 10" key="1">
    <citation type="journal article" date="2014" name="Appl. Environ. Microbiol.">
        <title>Gut symbionts from distinct hosts exhibit genotoxic activity via divergent colibactin biosynthetic pathways.</title>
        <authorList>
            <person name="Engel P."/>
            <person name="Vizcaino M.I."/>
            <person name="Crawford J.M."/>
        </authorList>
    </citation>
    <scope>NUCLEOTIDE SEQUENCE [LARGE SCALE GENOMIC DNA]</scope>
    <source>
        <strain evidence="9 10">PEB0191</strain>
    </source>
</reference>
<name>A0A0A7RYR1_FRIPE</name>
<evidence type="ECO:0000256" key="7">
    <source>
        <dbReference type="SAM" id="Phobius"/>
    </source>
</evidence>
<dbReference type="OrthoDB" id="9810614at2"/>
<evidence type="ECO:0000256" key="2">
    <source>
        <dbReference type="ARBA" id="ARBA00022448"/>
    </source>
</evidence>
<keyword evidence="10" id="KW-1185">Reference proteome</keyword>
<keyword evidence="4 7" id="KW-0812">Transmembrane</keyword>
<keyword evidence="3" id="KW-1003">Cell membrane</keyword>
<protein>
    <submittedName>
        <fullName evidence="9">Arabinose efflux permease</fullName>
    </submittedName>
</protein>
<keyword evidence="5 7" id="KW-1133">Transmembrane helix</keyword>
<dbReference type="Gene3D" id="1.20.1250.20">
    <property type="entry name" value="MFS general substrate transporter like domains"/>
    <property type="match status" value="2"/>
</dbReference>
<dbReference type="EMBL" id="CP009056">
    <property type="protein sequence ID" value="AJA44450.1"/>
    <property type="molecule type" value="Genomic_DNA"/>
</dbReference>
<feature type="transmembrane region" description="Helical" evidence="7">
    <location>
        <begin position="98"/>
        <end position="120"/>
    </location>
</feature>
<dbReference type="PANTHER" id="PTHR23521">
    <property type="entry name" value="TRANSPORTER MFS SUPERFAMILY"/>
    <property type="match status" value="1"/>
</dbReference>
<dbReference type="PROSITE" id="PS50850">
    <property type="entry name" value="MFS"/>
    <property type="match status" value="1"/>
</dbReference>
<feature type="transmembrane region" description="Helical" evidence="7">
    <location>
        <begin position="237"/>
        <end position="257"/>
    </location>
</feature>
<keyword evidence="2" id="KW-0813">Transport</keyword>
<evidence type="ECO:0000256" key="5">
    <source>
        <dbReference type="ARBA" id="ARBA00022989"/>
    </source>
</evidence>
<dbReference type="InterPro" id="IPR020846">
    <property type="entry name" value="MFS_dom"/>
</dbReference>
<feature type="transmembrane region" description="Helical" evidence="7">
    <location>
        <begin position="264"/>
        <end position="282"/>
    </location>
</feature>
<feature type="transmembrane region" description="Helical" evidence="7">
    <location>
        <begin position="132"/>
        <end position="153"/>
    </location>
</feature>
<dbReference type="Proteomes" id="UP000030901">
    <property type="component" value="Chromosome"/>
</dbReference>
<evidence type="ECO:0000259" key="8">
    <source>
        <dbReference type="PROSITE" id="PS50850"/>
    </source>
</evidence>
<sequence>MVHRSYSFPILLVSLLFVTISLSTLNTQVPLWLKHNEFSLFQIGLVGSSYFVGNLVGTFIANWLISKFNTRKTYSYVCLIFALATLGLSLSMDAYSWSFWRFLIGVACAVTWVIVESCILVTGSAHNRGKMLAIYMTTYYLGTVFGQALLRYFPKDVLYFGLVIATLMALAIFFILLTHYKLPKKKKSSFNLMPMLLYKPARLGLMGCVVAGMIIGSIYSLLPAYYSYLNYDDSAVANWIILLILSGVVAQIPMGWFADRYGKLRLLFAEMIIAIFACLLLITHQFTIFATILFGATIYTVYPISMAWACQTVRKQDIVTMNQTMLLVNTIGSLIAPAIIALVMDIGGIHYLFISFVVISMYYAALLAKDLFINKRSKDARSI</sequence>
<gene>
    <name evidence="9" type="ORF">FPB0191_00619</name>
</gene>
<evidence type="ECO:0000313" key="9">
    <source>
        <dbReference type="EMBL" id="AJA44450.1"/>
    </source>
</evidence>
<feature type="transmembrane region" description="Helical" evidence="7">
    <location>
        <begin position="325"/>
        <end position="343"/>
    </location>
</feature>
<feature type="transmembrane region" description="Helical" evidence="7">
    <location>
        <begin position="39"/>
        <end position="61"/>
    </location>
</feature>
<evidence type="ECO:0000313" key="10">
    <source>
        <dbReference type="Proteomes" id="UP000030901"/>
    </source>
</evidence>
<dbReference type="InterPro" id="IPR047200">
    <property type="entry name" value="MFS_YcaD-like"/>
</dbReference>
<feature type="transmembrane region" description="Helical" evidence="7">
    <location>
        <begin position="288"/>
        <end position="313"/>
    </location>
</feature>
<keyword evidence="6 7" id="KW-0472">Membrane</keyword>
<dbReference type="GO" id="GO:0022857">
    <property type="term" value="F:transmembrane transporter activity"/>
    <property type="evidence" value="ECO:0007669"/>
    <property type="project" value="InterPro"/>
</dbReference>
<accession>A0A0A7RYR1</accession>
<evidence type="ECO:0000256" key="3">
    <source>
        <dbReference type="ARBA" id="ARBA00022475"/>
    </source>
</evidence>
<dbReference type="CDD" id="cd17477">
    <property type="entry name" value="MFS_YcaD_like"/>
    <property type="match status" value="1"/>
</dbReference>
<feature type="transmembrane region" description="Helical" evidence="7">
    <location>
        <begin position="349"/>
        <end position="368"/>
    </location>
</feature>
<dbReference type="GO" id="GO:0005886">
    <property type="term" value="C:plasma membrane"/>
    <property type="evidence" value="ECO:0007669"/>
    <property type="project" value="UniProtKB-SubCell"/>
</dbReference>
<feature type="transmembrane region" description="Helical" evidence="7">
    <location>
        <begin position="73"/>
        <end position="92"/>
    </location>
</feature>
<dbReference type="HOGENOM" id="CLU_035018_1_2_6"/>
<dbReference type="RefSeq" id="WP_039103941.1">
    <property type="nucleotide sequence ID" value="NZ_CP009056.1"/>
</dbReference>